<accession>A0ACC3SKK5</accession>
<reference evidence="1" key="1">
    <citation type="submission" date="2024-02" db="EMBL/GenBank/DDBJ databases">
        <title>Metagenome Assembled Genome of Zalaria obscura JY119.</title>
        <authorList>
            <person name="Vighnesh L."/>
            <person name="Jagadeeshwari U."/>
            <person name="Venkata Ramana C."/>
            <person name="Sasikala C."/>
        </authorList>
    </citation>
    <scope>NUCLEOTIDE SEQUENCE</scope>
    <source>
        <strain evidence="1">JY119</strain>
    </source>
</reference>
<name>A0ACC3SKK5_9PEZI</name>
<dbReference type="Proteomes" id="UP001320706">
    <property type="component" value="Unassembled WGS sequence"/>
</dbReference>
<evidence type="ECO:0000313" key="1">
    <source>
        <dbReference type="EMBL" id="KAK8217461.1"/>
    </source>
</evidence>
<protein>
    <submittedName>
        <fullName evidence="1">Uncharacterized protein</fullName>
    </submittedName>
</protein>
<keyword evidence="2" id="KW-1185">Reference proteome</keyword>
<comment type="caution">
    <text evidence="1">The sequence shown here is derived from an EMBL/GenBank/DDBJ whole genome shotgun (WGS) entry which is preliminary data.</text>
</comment>
<organism evidence="1 2">
    <name type="scientific">Zalaria obscura</name>
    <dbReference type="NCBI Taxonomy" id="2024903"/>
    <lineage>
        <taxon>Eukaryota</taxon>
        <taxon>Fungi</taxon>
        <taxon>Dikarya</taxon>
        <taxon>Ascomycota</taxon>
        <taxon>Pezizomycotina</taxon>
        <taxon>Dothideomycetes</taxon>
        <taxon>Dothideomycetidae</taxon>
        <taxon>Dothideales</taxon>
        <taxon>Zalariaceae</taxon>
        <taxon>Zalaria</taxon>
    </lineage>
</organism>
<gene>
    <name evidence="1" type="ORF">M8818_001217</name>
</gene>
<dbReference type="EMBL" id="JAMKPW020000005">
    <property type="protein sequence ID" value="KAK8217461.1"/>
    <property type="molecule type" value="Genomic_DNA"/>
</dbReference>
<proteinExistence type="predicted"/>
<sequence>MEMETPQNRTDSLVSIPLTDADRQTVDWDQYKAETSQIEEHEIVEEQEQQSDALNEPKEKEVMEDTDEDMAALLAKLEEQNNALATDPKAGIRSPSPTMLLPGEEPVLNLYEFWTLVTRDYQEALRKLPTVAPRKIREGIPPILRSAVWVGLAGARDEAVGAEYDRLLGQETPVESTISKDLARTFPAVDMFKDPEGEGQKALGNLLRCFSLYDSEIGYCQGMGFVAGTLLMNMDEKDAFCVFVKLMEEHGLRTSYLPSLAGLHSQIYKFKRLLTSLSPSLVDHFDDLGMEFAYLSPWFLTIFATSCPLPLLFRIYDVILAEGAEETIMRVALALMLRNEAKLLEMTELENVVQLLLGKSIWTFYESDPDTLFEEVGTVYHSVATKEALEKLQEGFTAETQGDESTFAARSLGFSQSMGFRPFKFLDGLWAPSPRAATLSPEAPSFFEGSAGFLKRSNSKRSIATINSISAVSGTETMHSTDSYASTASTAPTEVEGGLERTKSIRSVRSAKSVKTVQQEDKNWHEQVEGLLMAMTEVQRQHAETASELEFAQRNNDELKKLVESLSVILRQKTAVDAVVKQRRKTLPSRVLDKPTGRPHLANDKLADIQHIIDAVKDKADAPLESSLAQLSLVFEAEKALTNDFSRRSRSVGDAGKTTATIRALESEVAKMRRRVLRQRSKAHLDNVQKLRRDIVGLRLNVDACSPTQLPPRRRSDIGPWREQLHYGKTRRKSSSARSPRSTSPAPSVLDQASETHLAPPTLADWVPETTLEQSLSRPEPPTIVVQPSQPKHQRTFSKRTSSLAAQPILSTQNHQPPAEETLLVELVEAKTREALAIQERDEMKQQLDRMRKAMAAQQEAHQAELERLRKGSPGGSLPPTPGEERLSPSPALTPDLAPPKGSAGGGGWFWGVRRTASTSAASGM</sequence>
<evidence type="ECO:0000313" key="2">
    <source>
        <dbReference type="Proteomes" id="UP001320706"/>
    </source>
</evidence>